<sequence length="131" mass="14721">MSHEITRNASYLTDPVTKLKLSFRPYASMNQKDRELPGTIIASSRPNGQVRNSSIIRSIGYNKDKLEQLAASYQKATGKELPSLSNPDKKFFEIAPGYYRFQPSKEMVRGILSSYCTNAITPVRKAGRMSI</sequence>
<organism evidence="1">
    <name type="scientific">Cryptococcus bacillisporus CA1280</name>
    <dbReference type="NCBI Taxonomy" id="1296109"/>
    <lineage>
        <taxon>Eukaryota</taxon>
        <taxon>Fungi</taxon>
        <taxon>Dikarya</taxon>
        <taxon>Basidiomycota</taxon>
        <taxon>Agaricomycotina</taxon>
        <taxon>Tremellomycetes</taxon>
        <taxon>Tremellales</taxon>
        <taxon>Cryptococcaceae</taxon>
        <taxon>Cryptococcus</taxon>
        <taxon>Cryptococcus gattii species complex</taxon>
    </lineage>
</organism>
<evidence type="ECO:0000313" key="1">
    <source>
        <dbReference type="EMBL" id="KIR47254.1"/>
    </source>
</evidence>
<gene>
    <name evidence="1" type="ORF">I312_03582</name>
</gene>
<dbReference type="AlphaFoldDB" id="A0A0D0VLD3"/>
<reference evidence="1" key="1">
    <citation type="submission" date="2015-01" db="EMBL/GenBank/DDBJ databases">
        <title>The Genome Sequence of Cryptococcus gattii CA1280.</title>
        <authorList>
            <consortium name="The Broad Institute Genomics Platform"/>
            <person name="Cuomo C."/>
            <person name="Litvintseva A."/>
            <person name="Chen Y."/>
            <person name="Heitman J."/>
            <person name="Sun S."/>
            <person name="Springer D."/>
            <person name="Dromer F."/>
            <person name="Young S."/>
            <person name="Zeng Q."/>
            <person name="Gargeya S."/>
            <person name="Abouelleil A."/>
            <person name="Alvarado L."/>
            <person name="Chapman S.B."/>
            <person name="Gainer-Dewar J."/>
            <person name="Goldberg J."/>
            <person name="Griggs A."/>
            <person name="Gujja S."/>
            <person name="Hansen M."/>
            <person name="Howarth C."/>
            <person name="Imamovic A."/>
            <person name="Larimer J."/>
            <person name="Murphy C."/>
            <person name="Naylor J."/>
            <person name="Pearson M."/>
            <person name="Priest M."/>
            <person name="Roberts A."/>
            <person name="Saif S."/>
            <person name="Shea T."/>
            <person name="Sykes S."/>
            <person name="Wortman J."/>
            <person name="Nusbaum C."/>
            <person name="Birren B."/>
        </authorList>
    </citation>
    <scope>NUCLEOTIDE SEQUENCE [LARGE SCALE GENOMIC DNA]</scope>
    <source>
        <strain evidence="1">CA1280</strain>
    </source>
</reference>
<name>A0A0D0VLD3_CRYGA</name>
<dbReference type="OrthoDB" id="10382071at2759"/>
<dbReference type="EMBL" id="KN847981">
    <property type="protein sequence ID" value="KIR47254.1"/>
    <property type="molecule type" value="Genomic_DNA"/>
</dbReference>
<protein>
    <submittedName>
        <fullName evidence="1">Uncharacterized protein</fullName>
    </submittedName>
</protein>
<proteinExistence type="predicted"/>
<accession>A0A0D0VLD3</accession>
<dbReference type="HOGENOM" id="CLU_1927516_0_0_1"/>